<dbReference type="Proteomes" id="UP001189429">
    <property type="component" value="Unassembled WGS sequence"/>
</dbReference>
<feature type="compositionally biased region" description="Basic residues" evidence="1">
    <location>
        <begin position="33"/>
        <end position="48"/>
    </location>
</feature>
<gene>
    <name evidence="2" type="ORF">PCOR1329_LOCUS1701</name>
</gene>
<evidence type="ECO:0000256" key="1">
    <source>
        <dbReference type="SAM" id="MobiDB-lite"/>
    </source>
</evidence>
<feature type="compositionally biased region" description="Low complexity" evidence="1">
    <location>
        <begin position="201"/>
        <end position="225"/>
    </location>
</feature>
<sequence>HALDSVTGLLGCPLSWHPQVVPLSGFSLERSSPPRRRREKKRARRPPRPSRGAARVPERSCSTCSVAGACWPRRSGSDVRGEGRQTPVGINTTCARGSEWINKLEEASRQRLGDGPGQGPRPGPSTRPGPAGLLRGEGAPPRGRRRVGEAEAPSPRTAKAPSPALAATPGDQDSDEPEAEARLAGSPAGGELQCAPLCSERSPAAGASRSGPGRGRPAPARRQPA</sequence>
<name>A0ABN9PJC9_9DINO</name>
<proteinExistence type="predicted"/>
<keyword evidence="3" id="KW-1185">Reference proteome</keyword>
<evidence type="ECO:0000313" key="3">
    <source>
        <dbReference type="Proteomes" id="UP001189429"/>
    </source>
</evidence>
<dbReference type="EMBL" id="CAUYUJ010000416">
    <property type="protein sequence ID" value="CAK0790419.1"/>
    <property type="molecule type" value="Genomic_DNA"/>
</dbReference>
<feature type="non-terminal residue" evidence="2">
    <location>
        <position position="225"/>
    </location>
</feature>
<organism evidence="2 3">
    <name type="scientific">Prorocentrum cordatum</name>
    <dbReference type="NCBI Taxonomy" id="2364126"/>
    <lineage>
        <taxon>Eukaryota</taxon>
        <taxon>Sar</taxon>
        <taxon>Alveolata</taxon>
        <taxon>Dinophyceae</taxon>
        <taxon>Prorocentrales</taxon>
        <taxon>Prorocentraceae</taxon>
        <taxon>Prorocentrum</taxon>
    </lineage>
</organism>
<protein>
    <submittedName>
        <fullName evidence="2">Uncharacterized protein</fullName>
    </submittedName>
</protein>
<feature type="region of interest" description="Disordered" evidence="1">
    <location>
        <begin position="1"/>
        <end position="225"/>
    </location>
</feature>
<feature type="compositionally biased region" description="Low complexity" evidence="1">
    <location>
        <begin position="128"/>
        <end position="141"/>
    </location>
</feature>
<feature type="compositionally biased region" description="Basic and acidic residues" evidence="1">
    <location>
        <begin position="102"/>
        <end position="112"/>
    </location>
</feature>
<accession>A0ABN9PJC9</accession>
<evidence type="ECO:0000313" key="2">
    <source>
        <dbReference type="EMBL" id="CAK0790419.1"/>
    </source>
</evidence>
<feature type="non-terminal residue" evidence="2">
    <location>
        <position position="1"/>
    </location>
</feature>
<comment type="caution">
    <text evidence="2">The sequence shown here is derived from an EMBL/GenBank/DDBJ whole genome shotgun (WGS) entry which is preliminary data.</text>
</comment>
<reference evidence="2" key="1">
    <citation type="submission" date="2023-10" db="EMBL/GenBank/DDBJ databases">
        <authorList>
            <person name="Chen Y."/>
            <person name="Shah S."/>
            <person name="Dougan E. K."/>
            <person name="Thang M."/>
            <person name="Chan C."/>
        </authorList>
    </citation>
    <scope>NUCLEOTIDE SEQUENCE [LARGE SCALE GENOMIC DNA]</scope>
</reference>